<keyword evidence="2" id="KW-1185">Reference proteome</keyword>
<gene>
    <name evidence="1" type="ORF">A6X21_13505</name>
</gene>
<dbReference type="RefSeq" id="WP_068852788.1">
    <property type="nucleotide sequence ID" value="NZ_LYDR01000156.1"/>
</dbReference>
<dbReference type="AlphaFoldDB" id="A0A1C3E4M9"/>
<dbReference type="STRING" id="1841610.A6X21_13505"/>
<sequence>MGNRDPLPFNGFKDTSYEWRDMLEMVFGIGSDQYVDAEFPIATVVGLHCREAVRTLIHGESSEKQIEDIGWVFKSLEEAWDYVDSLLNKTA</sequence>
<comment type="caution">
    <text evidence="1">The sequence shown here is derived from an EMBL/GenBank/DDBJ whole genome shotgun (WGS) entry which is preliminary data.</text>
</comment>
<dbReference type="EMBL" id="LYDR01000156">
    <property type="protein sequence ID" value="ODA28184.1"/>
    <property type="molecule type" value="Genomic_DNA"/>
</dbReference>
<accession>A0A1C3E4M9</accession>
<organism evidence="1 2">
    <name type="scientific">Planctopirus hydrillae</name>
    <dbReference type="NCBI Taxonomy" id="1841610"/>
    <lineage>
        <taxon>Bacteria</taxon>
        <taxon>Pseudomonadati</taxon>
        <taxon>Planctomycetota</taxon>
        <taxon>Planctomycetia</taxon>
        <taxon>Planctomycetales</taxon>
        <taxon>Planctomycetaceae</taxon>
        <taxon>Planctopirus</taxon>
    </lineage>
</organism>
<evidence type="ECO:0000313" key="1">
    <source>
        <dbReference type="EMBL" id="ODA28184.1"/>
    </source>
</evidence>
<protein>
    <submittedName>
        <fullName evidence="1">Uncharacterized protein</fullName>
    </submittedName>
</protein>
<dbReference type="Proteomes" id="UP000094828">
    <property type="component" value="Unassembled WGS sequence"/>
</dbReference>
<name>A0A1C3E4M9_9PLAN</name>
<proteinExistence type="predicted"/>
<evidence type="ECO:0000313" key="2">
    <source>
        <dbReference type="Proteomes" id="UP000094828"/>
    </source>
</evidence>
<reference evidence="1 2" key="1">
    <citation type="submission" date="2016-05" db="EMBL/GenBank/DDBJ databases">
        <title>Genomic and physiological characterization of Planctopirus sp. isolated from fresh water lake.</title>
        <authorList>
            <person name="Subhash Y."/>
            <person name="Ramana C."/>
        </authorList>
    </citation>
    <scope>NUCLEOTIDE SEQUENCE [LARGE SCALE GENOMIC DNA]</scope>
    <source>
        <strain evidence="1 2">JC280</strain>
    </source>
</reference>